<sequence>MAIACLYSTCLLHWAEVKAAVPCLHHPVRQCRPNDSDFMPYFAWQSSHVPTSMAATMPSFSLCFVLSHFIPSNVRPGQLDTTEL</sequence>
<organism evidence="2 3">
    <name type="scientific">Protopolystoma xenopodis</name>
    <dbReference type="NCBI Taxonomy" id="117903"/>
    <lineage>
        <taxon>Eukaryota</taxon>
        <taxon>Metazoa</taxon>
        <taxon>Spiralia</taxon>
        <taxon>Lophotrochozoa</taxon>
        <taxon>Platyhelminthes</taxon>
        <taxon>Monogenea</taxon>
        <taxon>Polyopisthocotylea</taxon>
        <taxon>Polystomatidea</taxon>
        <taxon>Polystomatidae</taxon>
        <taxon>Protopolystoma</taxon>
    </lineage>
</organism>
<comment type="caution">
    <text evidence="2">The sequence shown here is derived from an EMBL/GenBank/DDBJ whole genome shotgun (WGS) entry which is preliminary data.</text>
</comment>
<dbReference type="AlphaFoldDB" id="A0A448WHZ8"/>
<keyword evidence="3" id="KW-1185">Reference proteome</keyword>
<feature type="signal peptide" evidence="1">
    <location>
        <begin position="1"/>
        <end position="19"/>
    </location>
</feature>
<keyword evidence="1" id="KW-0732">Signal</keyword>
<reference evidence="2" key="1">
    <citation type="submission" date="2018-11" db="EMBL/GenBank/DDBJ databases">
        <authorList>
            <consortium name="Pathogen Informatics"/>
        </authorList>
    </citation>
    <scope>NUCLEOTIDE SEQUENCE</scope>
</reference>
<dbReference type="Proteomes" id="UP000784294">
    <property type="component" value="Unassembled WGS sequence"/>
</dbReference>
<protein>
    <recommendedName>
        <fullName evidence="4">Secreted protein</fullName>
    </recommendedName>
</protein>
<evidence type="ECO:0000256" key="1">
    <source>
        <dbReference type="SAM" id="SignalP"/>
    </source>
</evidence>
<feature type="chain" id="PRO_5019086215" description="Secreted protein" evidence="1">
    <location>
        <begin position="20"/>
        <end position="84"/>
    </location>
</feature>
<evidence type="ECO:0000313" key="2">
    <source>
        <dbReference type="EMBL" id="VEL12313.1"/>
    </source>
</evidence>
<evidence type="ECO:0008006" key="4">
    <source>
        <dbReference type="Google" id="ProtNLM"/>
    </source>
</evidence>
<dbReference type="EMBL" id="CAAALY010014409">
    <property type="protein sequence ID" value="VEL12313.1"/>
    <property type="molecule type" value="Genomic_DNA"/>
</dbReference>
<evidence type="ECO:0000313" key="3">
    <source>
        <dbReference type="Proteomes" id="UP000784294"/>
    </source>
</evidence>
<gene>
    <name evidence="2" type="ORF">PXEA_LOCUS5753</name>
</gene>
<proteinExistence type="predicted"/>
<accession>A0A448WHZ8</accession>
<name>A0A448WHZ8_9PLAT</name>